<protein>
    <submittedName>
        <fullName evidence="5">ShTK domain protein</fullName>
    </submittedName>
</protein>
<sequence length="329" mass="36744">MTQQCPLTCGRCTNDVGEVKYYWSHSCILFVSLACVDKLNPKTGVSDCPSMVSYCNNSVYYTLMTDQCPRTCGRCSTSSTSSTTTTCVDKVNPTTNVSDCPNMVSYCNDSRYYTLMTEQCPKTCGRCSSTSVVSSSSSTTCVDKLNPSTNVSDCPAAIPAKPFRWGLFWLFGQRNEKLNVDTGAEHASLGNAHWLRSNVYRPHKEKYAVTTTKLIHSACVDKVNPKTGASDCPNTSYLCNNALYFQLMTEQCRKHVIDVLGPPLPHRLPVRYAILTLACIHLILFSACRDYVDPRTGRSNCPQMESYCRNPLYMQLMREQCPKTCKYCT</sequence>
<dbReference type="Proteomes" id="UP000053676">
    <property type="component" value="Unassembled WGS sequence"/>
</dbReference>
<reference evidence="6" key="1">
    <citation type="journal article" date="2014" name="Nat. Genet.">
        <title>Genome of the human hookworm Necator americanus.</title>
        <authorList>
            <person name="Tang Y.T."/>
            <person name="Gao X."/>
            <person name="Rosa B.A."/>
            <person name="Abubucker S."/>
            <person name="Hallsworth-Pepin K."/>
            <person name="Martin J."/>
            <person name="Tyagi R."/>
            <person name="Heizer E."/>
            <person name="Zhang X."/>
            <person name="Bhonagiri-Palsikar V."/>
            <person name="Minx P."/>
            <person name="Warren W.C."/>
            <person name="Wang Q."/>
            <person name="Zhan B."/>
            <person name="Hotez P.J."/>
            <person name="Sternberg P.W."/>
            <person name="Dougall A."/>
            <person name="Gaze S.T."/>
            <person name="Mulvenna J."/>
            <person name="Sotillo J."/>
            <person name="Ranganathan S."/>
            <person name="Rabelo E.M."/>
            <person name="Wilson R.K."/>
            <person name="Felgner P.L."/>
            <person name="Bethony J."/>
            <person name="Hawdon J.M."/>
            <person name="Gasser R.B."/>
            <person name="Loukas A."/>
            <person name="Mitreva M."/>
        </authorList>
    </citation>
    <scope>NUCLEOTIDE SEQUENCE [LARGE SCALE GENOMIC DNA]</scope>
</reference>
<name>W2T760_NECAM</name>
<comment type="caution">
    <text evidence="3">Lacks conserved residue(s) required for the propagation of feature annotation.</text>
</comment>
<feature type="domain" description="ShKT" evidence="4">
    <location>
        <begin position="35"/>
        <end position="75"/>
    </location>
</feature>
<evidence type="ECO:0000259" key="4">
    <source>
        <dbReference type="PROSITE" id="PS51670"/>
    </source>
</evidence>
<feature type="domain" description="ShKT" evidence="4">
    <location>
        <begin position="288"/>
        <end position="328"/>
    </location>
</feature>
<dbReference type="SMART" id="SM00254">
    <property type="entry name" value="ShKT"/>
    <property type="match status" value="4"/>
</dbReference>
<gene>
    <name evidence="5" type="ORF">NECAME_11399</name>
</gene>
<proteinExistence type="predicted"/>
<keyword evidence="1" id="KW-0732">Signal</keyword>
<feature type="domain" description="ShKT" evidence="4">
    <location>
        <begin position="1"/>
        <end position="12"/>
    </location>
</feature>
<organism evidence="5 6">
    <name type="scientific">Necator americanus</name>
    <name type="common">Human hookworm</name>
    <dbReference type="NCBI Taxonomy" id="51031"/>
    <lineage>
        <taxon>Eukaryota</taxon>
        <taxon>Metazoa</taxon>
        <taxon>Ecdysozoa</taxon>
        <taxon>Nematoda</taxon>
        <taxon>Chromadorea</taxon>
        <taxon>Rhabditida</taxon>
        <taxon>Rhabditina</taxon>
        <taxon>Rhabditomorpha</taxon>
        <taxon>Strongyloidea</taxon>
        <taxon>Ancylostomatidae</taxon>
        <taxon>Bunostominae</taxon>
        <taxon>Necator</taxon>
    </lineage>
</organism>
<keyword evidence="6" id="KW-1185">Reference proteome</keyword>
<evidence type="ECO:0000313" key="6">
    <source>
        <dbReference type="Proteomes" id="UP000053676"/>
    </source>
</evidence>
<evidence type="ECO:0000256" key="1">
    <source>
        <dbReference type="ARBA" id="ARBA00022729"/>
    </source>
</evidence>
<dbReference type="Gene3D" id="1.10.10.1940">
    <property type="match status" value="3"/>
</dbReference>
<dbReference type="AlphaFoldDB" id="W2T760"/>
<evidence type="ECO:0000256" key="3">
    <source>
        <dbReference type="PROSITE-ProRule" id="PRU01005"/>
    </source>
</evidence>
<evidence type="ECO:0000256" key="2">
    <source>
        <dbReference type="ARBA" id="ARBA00023157"/>
    </source>
</evidence>
<dbReference type="PANTHER" id="PTHR46219">
    <property type="entry name" value="PROTEIN CBG11138"/>
    <property type="match status" value="1"/>
</dbReference>
<feature type="domain" description="ShKT" evidence="4">
    <location>
        <begin position="87"/>
        <end position="127"/>
    </location>
</feature>
<dbReference type="PROSITE" id="PS51670">
    <property type="entry name" value="SHKT"/>
    <property type="match status" value="4"/>
</dbReference>
<dbReference type="FunFam" id="1.10.10.1940:FF:000002">
    <property type="entry name" value="PHAryngeal gland Toxin-related"/>
    <property type="match status" value="2"/>
</dbReference>
<dbReference type="OMA" id="TNVSDCP"/>
<evidence type="ECO:0000313" key="5">
    <source>
        <dbReference type="EMBL" id="ETN76817.1"/>
    </source>
</evidence>
<dbReference type="STRING" id="51031.W2T760"/>
<dbReference type="InterPro" id="IPR003582">
    <property type="entry name" value="ShKT_dom"/>
</dbReference>
<dbReference type="EMBL" id="KI660205">
    <property type="protein sequence ID" value="ETN76817.1"/>
    <property type="molecule type" value="Genomic_DNA"/>
</dbReference>
<dbReference type="KEGG" id="nai:NECAME_11399"/>
<accession>W2T760</accession>
<dbReference type="Pfam" id="PF01549">
    <property type="entry name" value="ShK"/>
    <property type="match status" value="5"/>
</dbReference>
<dbReference type="Gene3D" id="1.10.10.1870">
    <property type="entry name" value="ShTK domain-like"/>
    <property type="match status" value="1"/>
</dbReference>
<keyword evidence="2" id="KW-1015">Disulfide bond</keyword>
<dbReference type="OrthoDB" id="5860670at2759"/>